<gene>
    <name evidence="1" type="ORF">C1645_254492</name>
</gene>
<dbReference type="AlphaFoldDB" id="A0A397SZ94"/>
<proteinExistence type="predicted"/>
<keyword evidence="2" id="KW-1185">Reference proteome</keyword>
<dbReference type="EMBL" id="QKYT01000274">
    <property type="protein sequence ID" value="RIA88231.1"/>
    <property type="molecule type" value="Genomic_DNA"/>
</dbReference>
<name>A0A397SZ94_9GLOM</name>
<dbReference type="OrthoDB" id="2391312at2759"/>
<reference evidence="1 2" key="1">
    <citation type="submission" date="2018-06" db="EMBL/GenBank/DDBJ databases">
        <title>Comparative genomics reveals the genomic features of Rhizophagus irregularis, R. cerebriforme, R. diaphanum and Gigaspora rosea, and their symbiotic lifestyle signature.</title>
        <authorList>
            <person name="Morin E."/>
            <person name="San Clemente H."/>
            <person name="Chen E.C.H."/>
            <person name="De La Providencia I."/>
            <person name="Hainaut M."/>
            <person name="Kuo A."/>
            <person name="Kohler A."/>
            <person name="Murat C."/>
            <person name="Tang N."/>
            <person name="Roy S."/>
            <person name="Loubradou J."/>
            <person name="Henrissat B."/>
            <person name="Grigoriev I.V."/>
            <person name="Corradi N."/>
            <person name="Roux C."/>
            <person name="Martin F.M."/>
        </authorList>
    </citation>
    <scope>NUCLEOTIDE SEQUENCE [LARGE SCALE GENOMIC DNA]</scope>
    <source>
        <strain evidence="1 2">DAOM 227022</strain>
    </source>
</reference>
<protein>
    <submittedName>
        <fullName evidence="1">Uncharacterized protein</fullName>
    </submittedName>
</protein>
<evidence type="ECO:0000313" key="2">
    <source>
        <dbReference type="Proteomes" id="UP000265703"/>
    </source>
</evidence>
<evidence type="ECO:0000313" key="1">
    <source>
        <dbReference type="EMBL" id="RIA88231.1"/>
    </source>
</evidence>
<sequence>MAENICETAQEINNNSAQVSSTSGYSPYKVLYQHNKHNTFSLNNISQNNDNGDDGKAETQLLSHLYQINQQLNQLNAFALDNYHPIRERTPSPIYIVPPSTPTCSKEEDFDFLNSQSLTSDGTSTKELQPNNTLSQMNNINYTNTLPFMSKGTINLNCPIQNQYVNITSTMDTEENT</sequence>
<accession>A0A397SZ94</accession>
<comment type="caution">
    <text evidence="1">The sequence shown here is derived from an EMBL/GenBank/DDBJ whole genome shotgun (WGS) entry which is preliminary data.</text>
</comment>
<dbReference type="Proteomes" id="UP000265703">
    <property type="component" value="Unassembled WGS sequence"/>
</dbReference>
<organism evidence="1 2">
    <name type="scientific">Glomus cerebriforme</name>
    <dbReference type="NCBI Taxonomy" id="658196"/>
    <lineage>
        <taxon>Eukaryota</taxon>
        <taxon>Fungi</taxon>
        <taxon>Fungi incertae sedis</taxon>
        <taxon>Mucoromycota</taxon>
        <taxon>Glomeromycotina</taxon>
        <taxon>Glomeromycetes</taxon>
        <taxon>Glomerales</taxon>
        <taxon>Glomeraceae</taxon>
        <taxon>Glomus</taxon>
    </lineage>
</organism>